<gene>
    <name evidence="2" type="primary">U37</name>
</gene>
<keyword evidence="1" id="KW-0472">Membrane</keyword>
<organism evidence="2">
    <name type="scientific">Glypta fumiferanae</name>
    <dbReference type="NCBI Taxonomy" id="389681"/>
    <lineage>
        <taxon>Eukaryota</taxon>
        <taxon>Metazoa</taxon>
        <taxon>Ecdysozoa</taxon>
        <taxon>Arthropoda</taxon>
        <taxon>Hexapoda</taxon>
        <taxon>Insecta</taxon>
        <taxon>Pterygota</taxon>
        <taxon>Neoptera</taxon>
        <taxon>Endopterygota</taxon>
        <taxon>Hymenoptera</taxon>
        <taxon>Apocrita</taxon>
        <taxon>Ichneumonoidea</taxon>
        <taxon>Ichneumonidae</taxon>
        <taxon>Banchinae</taxon>
        <taxon>Glypta</taxon>
    </lineage>
</organism>
<feature type="transmembrane region" description="Helical" evidence="1">
    <location>
        <begin position="26"/>
        <end position="47"/>
    </location>
</feature>
<proteinExistence type="predicted"/>
<protein>
    <submittedName>
        <fullName evidence="2">Uncharacterized protein</fullName>
    </submittedName>
</protein>
<evidence type="ECO:0000313" key="2">
    <source>
        <dbReference type="EMBL" id="AKD28076.1"/>
    </source>
</evidence>
<reference evidence="2" key="1">
    <citation type="journal article" date="2015" name="J. Virol.">
        <title>Genomic and Proteomic Analyses Indicate that Banchine and Campoplegine Polydnaviruses Have Similar, if Not Identical, Viral Ancestors.</title>
        <authorList>
            <person name="Beliveau C."/>
            <person name="Cohen A."/>
            <person name="Stewart D."/>
            <person name="Periquet G."/>
            <person name="Djoumad A."/>
            <person name="Kuhn L."/>
            <person name="Stoltz D."/>
            <person name="Volkoff A.-N."/>
            <person name="Herniou E."/>
            <person name="Drezen J.-M."/>
            <person name="Cusson M."/>
        </authorList>
    </citation>
    <scope>NUCLEOTIDE SEQUENCE</scope>
</reference>
<keyword evidence="1" id="KW-0812">Transmembrane</keyword>
<feature type="transmembrane region" description="Helical" evidence="1">
    <location>
        <begin position="67"/>
        <end position="87"/>
    </location>
</feature>
<name>A0A0F6Q8C6_9HYME</name>
<accession>A0A0F6Q8C6</accession>
<sequence>MIRSIGFADSFTKSSPRAKNYNMSSYLSVATGLTSAGLAGLLVYQAYKMPEEMAVDVTKKDSYKDTLLMGKITASACVASALAGALVNAKSLYANSNNDDADTESLMNA</sequence>
<dbReference type="AlphaFoldDB" id="A0A0F6Q8C6"/>
<evidence type="ECO:0000256" key="1">
    <source>
        <dbReference type="SAM" id="Phobius"/>
    </source>
</evidence>
<dbReference type="EMBL" id="KP706798">
    <property type="protein sequence ID" value="AKD28076.1"/>
    <property type="molecule type" value="Genomic_DNA"/>
</dbReference>
<keyword evidence="1" id="KW-1133">Transmembrane helix</keyword>